<accession>A0A1Y5ICW1</accession>
<organism evidence="2">
    <name type="scientific">Ostreococcus tauri</name>
    <name type="common">Marine green alga</name>
    <dbReference type="NCBI Taxonomy" id="70448"/>
    <lineage>
        <taxon>Eukaryota</taxon>
        <taxon>Viridiplantae</taxon>
        <taxon>Chlorophyta</taxon>
        <taxon>Mamiellophyceae</taxon>
        <taxon>Mamiellales</taxon>
        <taxon>Bathycoccaceae</taxon>
        <taxon>Ostreococcus</taxon>
    </lineage>
</organism>
<name>A0A1Y5ICW1_OSTTA</name>
<dbReference type="Proteomes" id="UP000195557">
    <property type="component" value="Unassembled WGS sequence"/>
</dbReference>
<gene>
    <name evidence="2" type="ORF">BE221DRAFT_55880</name>
</gene>
<feature type="region of interest" description="Disordered" evidence="1">
    <location>
        <begin position="35"/>
        <end position="90"/>
    </location>
</feature>
<sequence>MNGIFSLPSFPSISARSTNISAVARNSFITAPNVAETPLPGSPSKTRTRVPLEPPRVKYSTTFRRPTNTPLPSTRDVAPPTSSATSPFARASASIARVDATRGARIHPSRRVVPARVVDGPRTGAMRTRRRARGRGL</sequence>
<evidence type="ECO:0000313" key="2">
    <source>
        <dbReference type="EMBL" id="OUS47356.1"/>
    </source>
</evidence>
<reference evidence="2" key="1">
    <citation type="submission" date="2017-04" db="EMBL/GenBank/DDBJ databases">
        <title>Population genomics of picophytoplankton unveils novel chromosome hypervariability.</title>
        <authorList>
            <consortium name="DOE Joint Genome Institute"/>
            <person name="Blanc-Mathieu R."/>
            <person name="Krasovec M."/>
            <person name="Hebrard M."/>
            <person name="Yau S."/>
            <person name="Desgranges E."/>
            <person name="Martin J."/>
            <person name="Schackwitz W."/>
            <person name="Kuo A."/>
            <person name="Salin G."/>
            <person name="Donnadieu C."/>
            <person name="Desdevises Y."/>
            <person name="Sanchez-Ferandin S."/>
            <person name="Moreau H."/>
            <person name="Rivals E."/>
            <person name="Grigoriev I.V."/>
            <person name="Grimsley N."/>
            <person name="Eyre-Walker A."/>
            <person name="Piganeau G."/>
        </authorList>
    </citation>
    <scope>NUCLEOTIDE SEQUENCE [LARGE SCALE GENOMIC DNA]</scope>
    <source>
        <strain evidence="2">RCC 1115</strain>
    </source>
</reference>
<feature type="non-terminal residue" evidence="2">
    <location>
        <position position="137"/>
    </location>
</feature>
<feature type="compositionally biased region" description="Basic residues" evidence="1">
    <location>
        <begin position="127"/>
        <end position="137"/>
    </location>
</feature>
<feature type="region of interest" description="Disordered" evidence="1">
    <location>
        <begin position="117"/>
        <end position="137"/>
    </location>
</feature>
<feature type="compositionally biased region" description="Polar residues" evidence="1">
    <location>
        <begin position="59"/>
        <end position="72"/>
    </location>
</feature>
<evidence type="ECO:0000256" key="1">
    <source>
        <dbReference type="SAM" id="MobiDB-lite"/>
    </source>
</evidence>
<dbReference type="AlphaFoldDB" id="A0A1Y5ICW1"/>
<protein>
    <submittedName>
        <fullName evidence="2">Uncharacterized protein</fullName>
    </submittedName>
</protein>
<proteinExistence type="predicted"/>
<dbReference type="EMBL" id="KZ155778">
    <property type="protein sequence ID" value="OUS47356.1"/>
    <property type="molecule type" value="Genomic_DNA"/>
</dbReference>